<dbReference type="InterPro" id="IPR002048">
    <property type="entry name" value="EF_hand_dom"/>
</dbReference>
<feature type="domain" description="EF-hand" evidence="2">
    <location>
        <begin position="27"/>
        <end position="62"/>
    </location>
</feature>
<evidence type="ECO:0000259" key="2">
    <source>
        <dbReference type="PROSITE" id="PS50222"/>
    </source>
</evidence>
<keyword evidence="1" id="KW-0677">Repeat</keyword>
<dbReference type="FunFam" id="1.10.238.10:FF:000178">
    <property type="entry name" value="Calmodulin-2 A"/>
    <property type="match status" value="1"/>
</dbReference>
<dbReference type="PANTHER" id="PTHR23048">
    <property type="entry name" value="MYOSIN LIGHT CHAIN 1, 3"/>
    <property type="match status" value="1"/>
</dbReference>
<proteinExistence type="predicted"/>
<evidence type="ECO:0000313" key="3">
    <source>
        <dbReference type="EMBL" id="CAE0495395.1"/>
    </source>
</evidence>
<accession>A0A7S3VMD3</accession>
<dbReference type="AlphaFoldDB" id="A0A7S3VMD3"/>
<dbReference type="EMBL" id="HBIP01017762">
    <property type="protein sequence ID" value="CAE0495395.1"/>
    <property type="molecule type" value="Transcribed_RNA"/>
</dbReference>
<dbReference type="InterPro" id="IPR050230">
    <property type="entry name" value="CALM/Myosin/TropC-like"/>
</dbReference>
<dbReference type="SUPFAM" id="SSF47473">
    <property type="entry name" value="EF-hand"/>
    <property type="match status" value="1"/>
</dbReference>
<dbReference type="InterPro" id="IPR011992">
    <property type="entry name" value="EF-hand-dom_pair"/>
</dbReference>
<dbReference type="GO" id="GO:0016460">
    <property type="term" value="C:myosin II complex"/>
    <property type="evidence" value="ECO:0007669"/>
    <property type="project" value="TreeGrafter"/>
</dbReference>
<evidence type="ECO:0000256" key="1">
    <source>
        <dbReference type="ARBA" id="ARBA00022737"/>
    </source>
</evidence>
<organism evidence="3">
    <name type="scientific">Dunaliella tertiolecta</name>
    <name type="common">Green alga</name>
    <dbReference type="NCBI Taxonomy" id="3047"/>
    <lineage>
        <taxon>Eukaryota</taxon>
        <taxon>Viridiplantae</taxon>
        <taxon>Chlorophyta</taxon>
        <taxon>core chlorophytes</taxon>
        <taxon>Chlorophyceae</taxon>
        <taxon>CS clade</taxon>
        <taxon>Chlamydomonadales</taxon>
        <taxon>Dunaliellaceae</taxon>
        <taxon>Dunaliella</taxon>
    </lineage>
</organism>
<dbReference type="GO" id="GO:0005509">
    <property type="term" value="F:calcium ion binding"/>
    <property type="evidence" value="ECO:0007669"/>
    <property type="project" value="InterPro"/>
</dbReference>
<dbReference type="PROSITE" id="PS50222">
    <property type="entry name" value="EF_HAND_2"/>
    <property type="match status" value="1"/>
</dbReference>
<gene>
    <name evidence="3" type="ORF">DTER00134_LOCUS10468</name>
</gene>
<name>A0A7S3VMD3_DUNTE</name>
<reference evidence="3" key="1">
    <citation type="submission" date="2021-01" db="EMBL/GenBank/DDBJ databases">
        <authorList>
            <person name="Corre E."/>
            <person name="Pelletier E."/>
            <person name="Niang G."/>
            <person name="Scheremetjew M."/>
            <person name="Finn R."/>
            <person name="Kale V."/>
            <person name="Holt S."/>
            <person name="Cochrane G."/>
            <person name="Meng A."/>
            <person name="Brown T."/>
            <person name="Cohen L."/>
        </authorList>
    </citation>
    <scope>NUCLEOTIDE SEQUENCE</scope>
    <source>
        <strain evidence="3">CCMP1320</strain>
    </source>
</reference>
<dbReference type="Gene3D" id="1.10.238.10">
    <property type="entry name" value="EF-hand"/>
    <property type="match status" value="2"/>
</dbReference>
<dbReference type="PANTHER" id="PTHR23048:SF0">
    <property type="entry name" value="CALMODULIN LIKE 3"/>
    <property type="match status" value="1"/>
</dbReference>
<protein>
    <recommendedName>
        <fullName evidence="2">EF-hand domain-containing protein</fullName>
    </recommendedName>
</protein>
<sequence length="184" mass="20179">MASSVSTAVYEARKAAAATVKPKDLKPSWEAITKAFSQTSRDGSGLLRTNELQVAMRSLGFDMSKDNASHLVQTSQNAKEGGAGGINFDQFLELVEAAAMEAAAHKDLSNTFQLFKEEKQLFASSRITLEDLLRVRDQTMPHITNQEVADMYRVAKSDNVAGIDIDEFCAVLNKKGYFIPPDDN</sequence>